<evidence type="ECO:0000313" key="3">
    <source>
        <dbReference type="EMBL" id="KAJ7377982.1"/>
    </source>
</evidence>
<feature type="region of interest" description="Disordered" evidence="2">
    <location>
        <begin position="1"/>
        <end position="26"/>
    </location>
</feature>
<name>A0A9X0CVW2_9CNID</name>
<protein>
    <submittedName>
        <fullName evidence="3">Uncharacterized protein</fullName>
    </submittedName>
</protein>
<organism evidence="3 4">
    <name type="scientific">Desmophyllum pertusum</name>
    <dbReference type="NCBI Taxonomy" id="174260"/>
    <lineage>
        <taxon>Eukaryota</taxon>
        <taxon>Metazoa</taxon>
        <taxon>Cnidaria</taxon>
        <taxon>Anthozoa</taxon>
        <taxon>Hexacorallia</taxon>
        <taxon>Scleractinia</taxon>
        <taxon>Caryophylliina</taxon>
        <taxon>Caryophylliidae</taxon>
        <taxon>Desmophyllum</taxon>
    </lineage>
</organism>
<dbReference type="Proteomes" id="UP001163046">
    <property type="component" value="Unassembled WGS sequence"/>
</dbReference>
<keyword evidence="1" id="KW-0175">Coiled coil</keyword>
<keyword evidence="4" id="KW-1185">Reference proteome</keyword>
<dbReference type="AlphaFoldDB" id="A0A9X0CVW2"/>
<proteinExistence type="predicted"/>
<feature type="coiled-coil region" evidence="1">
    <location>
        <begin position="200"/>
        <end position="233"/>
    </location>
</feature>
<evidence type="ECO:0000313" key="4">
    <source>
        <dbReference type="Proteomes" id="UP001163046"/>
    </source>
</evidence>
<evidence type="ECO:0000256" key="1">
    <source>
        <dbReference type="SAM" id="Coils"/>
    </source>
</evidence>
<dbReference type="EMBL" id="MU826370">
    <property type="protein sequence ID" value="KAJ7377982.1"/>
    <property type="molecule type" value="Genomic_DNA"/>
</dbReference>
<accession>A0A9X0CVW2</accession>
<reference evidence="3" key="1">
    <citation type="submission" date="2023-01" db="EMBL/GenBank/DDBJ databases">
        <title>Genome assembly of the deep-sea coral Lophelia pertusa.</title>
        <authorList>
            <person name="Herrera S."/>
            <person name="Cordes E."/>
        </authorList>
    </citation>
    <scope>NUCLEOTIDE SEQUENCE</scope>
    <source>
        <strain evidence="3">USNM1676648</strain>
        <tissue evidence="3">Polyp</tissue>
    </source>
</reference>
<comment type="caution">
    <text evidence="3">The sequence shown here is derived from an EMBL/GenBank/DDBJ whole genome shotgun (WGS) entry which is preliminary data.</text>
</comment>
<evidence type="ECO:0000256" key="2">
    <source>
        <dbReference type="SAM" id="MobiDB-lite"/>
    </source>
</evidence>
<sequence>MDAKEMDESGDKPEVSQPPKPKLMDPGKYAFVEKYLEDDQERHSVTTETSDSGLGTHAAAPELGMEEISALFPGLSWAYLSQIKEFFPDTTVGVLKECFVALQLYDFAELLEKVRPRSLRPALSPEQIEQLRGSSDRPTKYHNKVAVLVVKHIVGKYNVERVDVEKIEAFFKDLNSRNEVTIIAPPPCLHAVWRMENQLKSLEEEKKTRYRLEIELLQQRESLEKTEMQLQKESTKRCSF</sequence>
<dbReference type="OrthoDB" id="5989526at2759"/>
<gene>
    <name evidence="3" type="ORF">OS493_025298</name>
</gene>
<feature type="compositionally biased region" description="Basic and acidic residues" evidence="2">
    <location>
        <begin position="1"/>
        <end position="14"/>
    </location>
</feature>